<dbReference type="GO" id="GO:0001228">
    <property type="term" value="F:DNA-binding transcription activator activity, RNA polymerase II-specific"/>
    <property type="evidence" value="ECO:0007669"/>
    <property type="project" value="TreeGrafter"/>
</dbReference>
<dbReference type="AlphaFoldDB" id="A0A9P4JZD3"/>
<dbReference type="Gene3D" id="4.10.240.10">
    <property type="entry name" value="Zn(2)-C6 fungal-type DNA-binding domain"/>
    <property type="match status" value="1"/>
</dbReference>
<feature type="region of interest" description="Disordered" evidence="2">
    <location>
        <begin position="1"/>
        <end position="49"/>
    </location>
</feature>
<dbReference type="InterPro" id="IPR001138">
    <property type="entry name" value="Zn2Cys6_DnaBD"/>
</dbReference>
<sequence length="394" mass="45257">MSKTSPAFMMEDVDDTKVAQPRKCRKNQRNARPTPSHEGAVTLASSGTRRQCDEEHPRCSNCLRLDITCHWPSPHSYGSPSSTPPENHVSMLQERRTFRSPDLSPEFRPTLPIDELRLVHHWIARISYSSDLDHGPDVRIWSIDVCELAFDHPFLLHGLLACAALHKTLEFPQADRAKLLFQADAHMSSSMAVYRHHLEQPSLETALPMFILSSILVTYNLASARIQEPENPIDGIQHCFRLLRGVRIVIGEYWEELKGLPIVVYLLGGITNWKEIPFSKDARFKEILELKQLATQLEEPDRDILRGLSYFDATKHRSRAATLDDRFMELLEAHHPIALVVVAHYAVLLAQARYAWWLEGWPKRIIDASWQLLEPVPELQKWLDWPLEQIKALV</sequence>
<dbReference type="GO" id="GO:0008270">
    <property type="term" value="F:zinc ion binding"/>
    <property type="evidence" value="ECO:0007669"/>
    <property type="project" value="InterPro"/>
</dbReference>
<dbReference type="EMBL" id="ML986699">
    <property type="protein sequence ID" value="KAF2259747.1"/>
    <property type="molecule type" value="Genomic_DNA"/>
</dbReference>
<protein>
    <recommendedName>
        <fullName evidence="5">Zn(2)-C6 fungal-type domain-containing protein</fullName>
    </recommendedName>
</protein>
<feature type="compositionally biased region" description="Basic residues" evidence="2">
    <location>
        <begin position="20"/>
        <end position="29"/>
    </location>
</feature>
<dbReference type="OrthoDB" id="4937900at2759"/>
<evidence type="ECO:0000313" key="3">
    <source>
        <dbReference type="EMBL" id="KAF2259747.1"/>
    </source>
</evidence>
<dbReference type="PANTHER" id="PTHR47784:SF4">
    <property type="entry name" value="ZN(II)2CYS6 TRANSCRIPTION FACTOR (EUROFUNG)"/>
    <property type="match status" value="1"/>
</dbReference>
<dbReference type="InterPro" id="IPR053157">
    <property type="entry name" value="Sterol_Uptake_Regulator"/>
</dbReference>
<accession>A0A9P4JZD3</accession>
<keyword evidence="4" id="KW-1185">Reference proteome</keyword>
<dbReference type="SUPFAM" id="SSF57701">
    <property type="entry name" value="Zn2/Cys6 DNA-binding domain"/>
    <property type="match status" value="1"/>
</dbReference>
<evidence type="ECO:0000256" key="2">
    <source>
        <dbReference type="SAM" id="MobiDB-lite"/>
    </source>
</evidence>
<dbReference type="CDD" id="cd00067">
    <property type="entry name" value="GAL4"/>
    <property type="match status" value="1"/>
</dbReference>
<dbReference type="Proteomes" id="UP000800093">
    <property type="component" value="Unassembled WGS sequence"/>
</dbReference>
<organism evidence="3 4">
    <name type="scientific">Lojkania enalia</name>
    <dbReference type="NCBI Taxonomy" id="147567"/>
    <lineage>
        <taxon>Eukaryota</taxon>
        <taxon>Fungi</taxon>
        <taxon>Dikarya</taxon>
        <taxon>Ascomycota</taxon>
        <taxon>Pezizomycotina</taxon>
        <taxon>Dothideomycetes</taxon>
        <taxon>Pleosporomycetidae</taxon>
        <taxon>Pleosporales</taxon>
        <taxon>Pleosporales incertae sedis</taxon>
        <taxon>Lojkania</taxon>
    </lineage>
</organism>
<dbReference type="PANTHER" id="PTHR47784">
    <property type="entry name" value="STEROL UPTAKE CONTROL PROTEIN 2"/>
    <property type="match status" value="1"/>
</dbReference>
<comment type="caution">
    <text evidence="3">The sequence shown here is derived from an EMBL/GenBank/DDBJ whole genome shotgun (WGS) entry which is preliminary data.</text>
</comment>
<evidence type="ECO:0000313" key="4">
    <source>
        <dbReference type="Proteomes" id="UP000800093"/>
    </source>
</evidence>
<reference evidence="4" key="1">
    <citation type="journal article" date="2020" name="Stud. Mycol.">
        <title>101 Dothideomycetes genomes: A test case for predicting lifestyles and emergence of pathogens.</title>
        <authorList>
            <person name="Haridas S."/>
            <person name="Albert R."/>
            <person name="Binder M."/>
            <person name="Bloem J."/>
            <person name="LaButti K."/>
            <person name="Salamov A."/>
            <person name="Andreopoulos B."/>
            <person name="Baker S."/>
            <person name="Barry K."/>
            <person name="Bills G."/>
            <person name="Bluhm B."/>
            <person name="Cannon C."/>
            <person name="Castanera R."/>
            <person name="Culley D."/>
            <person name="Daum C."/>
            <person name="Ezra D."/>
            <person name="Gonzalez J."/>
            <person name="Henrissat B."/>
            <person name="Kuo A."/>
            <person name="Liang C."/>
            <person name="Lipzen A."/>
            <person name="Lutzoni F."/>
            <person name="Magnuson J."/>
            <person name="Mondo S."/>
            <person name="Nolan M."/>
            <person name="Ohm R."/>
            <person name="Pangilinan J."/>
            <person name="Park H.-J."/>
            <person name="Ramirez L."/>
            <person name="Alfaro M."/>
            <person name="Sun H."/>
            <person name="Tritt A."/>
            <person name="Yoshinaga Y."/>
            <person name="Zwiers L.-H."/>
            <person name="Turgeon B."/>
            <person name="Goodwin S."/>
            <person name="Spatafora J."/>
            <person name="Crous P."/>
            <person name="Grigoriev I."/>
        </authorList>
    </citation>
    <scope>NUCLEOTIDE SEQUENCE [LARGE SCALE GENOMIC DNA]</scope>
    <source>
        <strain evidence="4">CBS 304.66</strain>
    </source>
</reference>
<keyword evidence="1" id="KW-0539">Nucleus</keyword>
<name>A0A9P4JZD3_9PLEO</name>
<dbReference type="InterPro" id="IPR036864">
    <property type="entry name" value="Zn2-C6_fun-type_DNA-bd_sf"/>
</dbReference>
<evidence type="ECO:0000256" key="1">
    <source>
        <dbReference type="ARBA" id="ARBA00023242"/>
    </source>
</evidence>
<gene>
    <name evidence="3" type="ORF">CC78DRAFT_591472</name>
</gene>
<proteinExistence type="predicted"/>
<evidence type="ECO:0008006" key="5">
    <source>
        <dbReference type="Google" id="ProtNLM"/>
    </source>
</evidence>